<proteinExistence type="predicted"/>
<evidence type="ECO:0000313" key="2">
    <source>
        <dbReference type="Proteomes" id="UP001333996"/>
    </source>
</evidence>
<organism evidence="1 2">
    <name type="scientific">Streptomyces chiangmaiensis</name>
    <dbReference type="NCBI Taxonomy" id="766497"/>
    <lineage>
        <taxon>Bacteria</taxon>
        <taxon>Bacillati</taxon>
        <taxon>Actinomycetota</taxon>
        <taxon>Actinomycetes</taxon>
        <taxon>Kitasatosporales</taxon>
        <taxon>Streptomycetaceae</taxon>
        <taxon>Streptomyces</taxon>
    </lineage>
</organism>
<accession>A0ABU7FLI2</accession>
<gene>
    <name evidence="1" type="primary">larC</name>
    <name evidence="1" type="ORF">VXC91_23225</name>
</gene>
<dbReference type="GO" id="GO:0016829">
    <property type="term" value="F:lyase activity"/>
    <property type="evidence" value="ECO:0007669"/>
    <property type="project" value="UniProtKB-KW"/>
</dbReference>
<comment type="caution">
    <text evidence="1">The sequence shown here is derived from an EMBL/GenBank/DDBJ whole genome shotgun (WGS) entry which is preliminary data.</text>
</comment>
<sequence length="80" mass="8779">MIFTETGTLGLRRTAVDKVALERRTSVIDLQGHAIRIKHGVWGAKPEHEDVVAAAGALGRPVREVAQLALQSLQEQPEER</sequence>
<keyword evidence="2" id="KW-1185">Reference proteome</keyword>
<dbReference type="RefSeq" id="WP_329509266.1">
    <property type="nucleotide sequence ID" value="NZ_JAYWVC010000085.1"/>
</dbReference>
<dbReference type="Pfam" id="PF01969">
    <property type="entry name" value="Ni_insertion"/>
    <property type="match status" value="1"/>
</dbReference>
<reference evidence="1" key="1">
    <citation type="submission" date="2024-01" db="EMBL/GenBank/DDBJ databases">
        <title>First draft genome sequence data of TA4-1, the type strain of Gram-positive actinobacterium Streptomyces chiangmaiensis.</title>
        <authorList>
            <person name="Yasawong M."/>
            <person name="Nantapong N."/>
        </authorList>
    </citation>
    <scope>NUCLEOTIDE SEQUENCE</scope>
    <source>
        <strain evidence="1">TA4-1</strain>
    </source>
</reference>
<dbReference type="EMBL" id="JAYWVC010000085">
    <property type="protein sequence ID" value="MED7824821.1"/>
    <property type="molecule type" value="Genomic_DNA"/>
</dbReference>
<dbReference type="InterPro" id="IPR002822">
    <property type="entry name" value="Ni_insertion"/>
</dbReference>
<dbReference type="EC" id="4.99.1.12" evidence="1"/>
<evidence type="ECO:0000313" key="1">
    <source>
        <dbReference type="EMBL" id="MED7824821.1"/>
    </source>
</evidence>
<keyword evidence="1" id="KW-0456">Lyase</keyword>
<name>A0ABU7FLI2_9ACTN</name>
<dbReference type="Proteomes" id="UP001333996">
    <property type="component" value="Unassembled WGS sequence"/>
</dbReference>
<protein>
    <submittedName>
        <fullName evidence="1">Nickel insertion protein</fullName>
        <ecNumber evidence="1">4.99.1.12</ecNumber>
    </submittedName>
</protein>